<dbReference type="GO" id="GO:0004630">
    <property type="term" value="F:phospholipase D activity"/>
    <property type="evidence" value="ECO:0007669"/>
    <property type="project" value="UniProtKB-UniRule"/>
</dbReference>
<comment type="catalytic activity">
    <reaction evidence="1 6">
        <text>a 1,2-diacyl-sn-glycero-3-phosphocholine + H2O = a 1,2-diacyl-sn-glycero-3-phosphate + choline + H(+)</text>
        <dbReference type="Rhea" id="RHEA:14445"/>
        <dbReference type="ChEBI" id="CHEBI:15354"/>
        <dbReference type="ChEBI" id="CHEBI:15377"/>
        <dbReference type="ChEBI" id="CHEBI:15378"/>
        <dbReference type="ChEBI" id="CHEBI:57643"/>
        <dbReference type="ChEBI" id="CHEBI:58608"/>
        <dbReference type="EC" id="3.1.4.4"/>
    </reaction>
</comment>
<dbReference type="PIRSF" id="PIRSF009376">
    <property type="entry name" value="Phospholipase_D_euk"/>
    <property type="match status" value="1"/>
</dbReference>
<feature type="region of interest" description="Disordered" evidence="7">
    <location>
        <begin position="497"/>
        <end position="532"/>
    </location>
</feature>
<dbReference type="PANTHER" id="PTHR18896">
    <property type="entry name" value="PHOSPHOLIPASE D"/>
    <property type="match status" value="1"/>
</dbReference>
<proteinExistence type="evidence at transcript level"/>
<dbReference type="SUPFAM" id="SSF50729">
    <property type="entry name" value="PH domain-like"/>
    <property type="match status" value="1"/>
</dbReference>
<dbReference type="EMBL" id="EU872187">
    <property type="protein sequence ID" value="ACF94296.1"/>
    <property type="molecule type" value="mRNA"/>
</dbReference>
<dbReference type="PROSITE" id="PS50035">
    <property type="entry name" value="PLD"/>
    <property type="match status" value="2"/>
</dbReference>
<reference evidence="9" key="1">
    <citation type="submission" date="2008-07" db="EMBL/GenBank/DDBJ databases">
        <title>Evolution of phospholipase D gene family in fish genomes.</title>
        <authorList>
            <person name="Kim M.-S."/>
            <person name="Chung J.-K."/>
            <person name="Lee H.-H."/>
        </authorList>
    </citation>
    <scope>NUCLEOTIDE SEQUENCE</scope>
</reference>
<evidence type="ECO:0000259" key="8">
    <source>
        <dbReference type="PROSITE" id="PS50035"/>
    </source>
</evidence>
<evidence type="ECO:0000256" key="2">
    <source>
        <dbReference type="ARBA" id="ARBA00022737"/>
    </source>
</evidence>
<dbReference type="Gene3D" id="3.30.1520.10">
    <property type="entry name" value="Phox-like domain"/>
    <property type="match status" value="1"/>
</dbReference>
<dbReference type="CDD" id="cd09138">
    <property type="entry name" value="PLDc_vPLD1_2_yPLD_like_1"/>
    <property type="match status" value="1"/>
</dbReference>
<dbReference type="InterPro" id="IPR016555">
    <property type="entry name" value="PLipase_D_euk"/>
</dbReference>
<dbReference type="FunFam" id="3.30.870.10:FF:000005">
    <property type="entry name" value="Phospholipase"/>
    <property type="match status" value="1"/>
</dbReference>
<evidence type="ECO:0000256" key="4">
    <source>
        <dbReference type="ARBA" id="ARBA00022963"/>
    </source>
</evidence>
<feature type="compositionally biased region" description="Basic and acidic residues" evidence="7">
    <location>
        <begin position="497"/>
        <end position="513"/>
    </location>
</feature>
<evidence type="ECO:0000256" key="7">
    <source>
        <dbReference type="SAM" id="MobiDB-lite"/>
    </source>
</evidence>
<dbReference type="Pfam" id="PF00614">
    <property type="entry name" value="PLDc"/>
    <property type="match status" value="1"/>
</dbReference>
<dbReference type="EC" id="3.1.4.4" evidence="6"/>
<dbReference type="SUPFAM" id="SSF64268">
    <property type="entry name" value="PX domain"/>
    <property type="match status" value="1"/>
</dbReference>
<dbReference type="PANTHER" id="PTHR18896:SF76">
    <property type="entry name" value="PHOSPHOLIPASE"/>
    <property type="match status" value="1"/>
</dbReference>
<dbReference type="GO" id="GO:0035556">
    <property type="term" value="P:intracellular signal transduction"/>
    <property type="evidence" value="ECO:0007669"/>
    <property type="project" value="InterPro"/>
</dbReference>
<dbReference type="SUPFAM" id="SSF56024">
    <property type="entry name" value="Phospholipase D/nuclease"/>
    <property type="match status" value="2"/>
</dbReference>
<dbReference type="InterPro" id="IPR001736">
    <property type="entry name" value="PLipase_D/transphosphatidylase"/>
</dbReference>
<dbReference type="InterPro" id="IPR015679">
    <property type="entry name" value="PLipase_D_fam"/>
</dbReference>
<dbReference type="Gene3D" id="3.30.870.10">
    <property type="entry name" value="Endonuclease Chain A"/>
    <property type="match status" value="3"/>
</dbReference>
<dbReference type="AlphaFoldDB" id="B5ATP0"/>
<evidence type="ECO:0000313" key="9">
    <source>
        <dbReference type="EMBL" id="ACF94296.1"/>
    </source>
</evidence>
<dbReference type="GO" id="GO:0006654">
    <property type="term" value="P:phosphatidic acid biosynthetic process"/>
    <property type="evidence" value="ECO:0007669"/>
    <property type="project" value="InterPro"/>
</dbReference>
<dbReference type="GO" id="GO:0035091">
    <property type="term" value="F:phosphatidylinositol binding"/>
    <property type="evidence" value="ECO:0007669"/>
    <property type="project" value="InterPro"/>
</dbReference>
<keyword evidence="3 6" id="KW-0378">Hydrolase</keyword>
<feature type="domain" description="PLD phosphodiesterase" evidence="8">
    <location>
        <begin position="875"/>
        <end position="902"/>
    </location>
</feature>
<sequence length="1056" mass="120845">MDLEKPDVASHVRESYSTQQLIHMDSQEALEEEKVCEEGKQGASVGGKIPFSRIYNLQGSTPFLPNTEIHVRVTENVRVGKQKQGGNSPYKVEFTHGEFVWNIRCSFKQVQALHNALRQYRTLLHLPLLTRNFQDRIPKSASGNRRIPELPNELLTPESEDLDLEAGPMSSHKRQIENYLSSILKISIYRNHQTTLDVLEVSPLSFVHDLGPKGIECKIQKRSGGYRLMCMNCCNDICTHWSQRWLVVKDSFLMYLRSNDQKICGVLLFDKEFSISSGKGVTNVKNGVIITNLSRTLTIRCPSYQQCLWLCQEVNDLVQKQCTSYTMENRFGSYAPRRENSLARWFVNGERYFSEVADAMEKAKEEIFITDWWLSPEIFLKRPVVEGNYWRLDVMLKRKAEAGVKIFVLLYKEVEMALGINSYYSKHCLMSLHPNIKVLRHPDHLTSAVLLWAHHEKMVVIDQAVAFLGGIDLAYGRCDNADHKLTDIGSVQKNVHHEANEPTKQHQKGERSAGKKTSLDAPFPFASTERNVPDITSLDSGVKVARPGRDRWQKALKKIPQRTSEDVTVADGGVQIEERHKTISGILQKWRPRRGRSPRRNKRGARTNMELSADSCVSVEVFGQARYWHGKDYCNFILKDFEQLDKPFDDFIDRFRTPRMPWHDIGVAVHGASARDVSRHFIQRWNFTKRVKQKQSIASFPDLVPKSFATADHLPFTIRGAISADIQVLRSVSEWSAGFRGHEKSILEAYLWAIKESQHYVYIENQFFISCSDDKTIYNSIGDVLVEKILEAHSANRRYRVYILLPLLPGFQGDIKTGGGNAIQTIMHFNYRTMCRGKYSIVERVKAVVGREWMNYISFCSLRTHDSLNGKPVTELIYIHSKLLIADDRTVIIGSANINDRSLLGRRDSEMAIVLEDSHLVDSVMDGMPYRAGRFALGLRMYCFRLALGKLKQAFDLYDPVCEGFYKGVWMTVAGRNTTIFEKVFKCLPSDHVLNFGQLKSWGNGALVNEDPARAQRQLNKIQGYLVCFPLFFLKDEHLQPALNTKEGIVPIELWT</sequence>
<dbReference type="GO" id="GO:0060627">
    <property type="term" value="P:regulation of vesicle-mediated transport"/>
    <property type="evidence" value="ECO:0007669"/>
    <property type="project" value="TreeGrafter"/>
</dbReference>
<dbReference type="Pfam" id="PF13091">
    <property type="entry name" value="PLDc_2"/>
    <property type="match status" value="1"/>
</dbReference>
<dbReference type="SMART" id="SM00155">
    <property type="entry name" value="PLDc"/>
    <property type="match status" value="2"/>
</dbReference>
<keyword evidence="2" id="KW-0677">Repeat</keyword>
<keyword evidence="5" id="KW-0443">Lipid metabolism</keyword>
<evidence type="ECO:0000256" key="3">
    <source>
        <dbReference type="ARBA" id="ARBA00022801"/>
    </source>
</evidence>
<dbReference type="GO" id="GO:0009395">
    <property type="term" value="P:phospholipid catabolic process"/>
    <property type="evidence" value="ECO:0007669"/>
    <property type="project" value="TreeGrafter"/>
</dbReference>
<dbReference type="InterPro" id="IPR025202">
    <property type="entry name" value="PLD-like_dom"/>
</dbReference>
<evidence type="ECO:0000256" key="6">
    <source>
        <dbReference type="PIRNR" id="PIRNR009376"/>
    </source>
</evidence>
<keyword evidence="4 6" id="KW-0442">Lipid degradation</keyword>
<accession>B5ATP0</accession>
<name>B5ATP0_EPTBU</name>
<comment type="similarity">
    <text evidence="6">Belongs to the phospholipase D family.</text>
</comment>
<protein>
    <recommendedName>
        <fullName evidence="6">Phospholipase</fullName>
        <ecNumber evidence="6">3.1.4.4</ecNumber>
    </recommendedName>
</protein>
<dbReference type="InterPro" id="IPR036871">
    <property type="entry name" value="PX_dom_sf"/>
</dbReference>
<organism evidence="9">
    <name type="scientific">Eptatretus burgeri</name>
    <name type="common">Inshore hagfish</name>
    <dbReference type="NCBI Taxonomy" id="7764"/>
    <lineage>
        <taxon>Eukaryota</taxon>
        <taxon>Metazoa</taxon>
        <taxon>Chordata</taxon>
        <taxon>Craniata</taxon>
        <taxon>Vertebrata</taxon>
        <taxon>Cyclostomata</taxon>
        <taxon>Myxini</taxon>
        <taxon>Myxiniformes</taxon>
        <taxon>Myxinidae</taxon>
        <taxon>Eptatretinae</taxon>
        <taxon>Eptatretus</taxon>
    </lineage>
</organism>
<dbReference type="FunFam" id="3.30.870.10:FF:000011">
    <property type="entry name" value="Phospholipase"/>
    <property type="match status" value="1"/>
</dbReference>
<dbReference type="CDD" id="cd06895">
    <property type="entry name" value="PX_PLD"/>
    <property type="match status" value="1"/>
</dbReference>
<dbReference type="CDD" id="cd09141">
    <property type="entry name" value="PLDc_vPLD1_2_yPLD_like_2"/>
    <property type="match status" value="1"/>
</dbReference>
<evidence type="ECO:0000256" key="5">
    <source>
        <dbReference type="ARBA" id="ARBA00023098"/>
    </source>
</evidence>
<dbReference type="CDD" id="cd01254">
    <property type="entry name" value="PH_PLD"/>
    <property type="match status" value="1"/>
</dbReference>
<evidence type="ECO:0000256" key="1">
    <source>
        <dbReference type="ARBA" id="ARBA00000798"/>
    </source>
</evidence>
<feature type="domain" description="PLD phosphodiesterase" evidence="8">
    <location>
        <begin position="450"/>
        <end position="477"/>
    </location>
</feature>